<feature type="chain" id="PRO_5047247537" description="Cupin type-1 domain-containing protein" evidence="3">
    <location>
        <begin position="18"/>
        <end position="458"/>
    </location>
</feature>
<reference evidence="5 6" key="1">
    <citation type="submission" date="2024-02" db="EMBL/GenBank/DDBJ databases">
        <title>De novo assembly and annotation of 12 fungi associated with fruit tree decline syndrome in Ontario, Canada.</title>
        <authorList>
            <person name="Sulman M."/>
            <person name="Ellouze W."/>
            <person name="Ilyukhin E."/>
        </authorList>
    </citation>
    <scope>NUCLEOTIDE SEQUENCE [LARGE SCALE GENOMIC DNA]</scope>
    <source>
        <strain evidence="5 6">M97-236</strain>
    </source>
</reference>
<evidence type="ECO:0000256" key="2">
    <source>
        <dbReference type="SAM" id="MobiDB-lite"/>
    </source>
</evidence>
<dbReference type="PANTHER" id="PTHR35848">
    <property type="entry name" value="OXALATE-BINDING PROTEIN"/>
    <property type="match status" value="1"/>
</dbReference>
<dbReference type="InterPro" id="IPR006045">
    <property type="entry name" value="Cupin_1"/>
</dbReference>
<feature type="domain" description="Cupin type-1" evidence="4">
    <location>
        <begin position="106"/>
        <end position="248"/>
    </location>
</feature>
<evidence type="ECO:0000256" key="1">
    <source>
        <dbReference type="ARBA" id="ARBA00022723"/>
    </source>
</evidence>
<name>A0ABR3RS63_9PLEO</name>
<dbReference type="CDD" id="cd20305">
    <property type="entry name" value="cupin_OxDC_C"/>
    <property type="match status" value="1"/>
</dbReference>
<evidence type="ECO:0000256" key="3">
    <source>
        <dbReference type="SAM" id="SignalP"/>
    </source>
</evidence>
<dbReference type="Pfam" id="PF00190">
    <property type="entry name" value="Cupin_1"/>
    <property type="match status" value="2"/>
</dbReference>
<dbReference type="Proteomes" id="UP001521222">
    <property type="component" value="Unassembled WGS sequence"/>
</dbReference>
<dbReference type="SMART" id="SM00835">
    <property type="entry name" value="Cupin_1"/>
    <property type="match status" value="2"/>
</dbReference>
<dbReference type="SUPFAM" id="SSF51182">
    <property type="entry name" value="RmlC-like cupins"/>
    <property type="match status" value="1"/>
</dbReference>
<sequence>MHLSSFIVALGACGALAAPVEQQPLPGNVRHHAGPHKVADPYTPDNRNPYDKKIDAQGDKLHPLPWRNGDGADMLGPQNGPRQRQNPDLIRPPSTDHGNMPNMRWSFADSHIRIEEGGWTRQTTVRELPTSKELAGVNMRLDEGVIRELHWHKEAEWAYVLEGSVRITALDTEGGSFVDDLEKGDLWYFPSGHPHSLQGLSPNGTEFLLIFDDGNFSEDSTFLLTDWVARTPKSVLAENFRVAPEVFRAIPEKEKYIFQGSNPDSIEKEIPSKSPGYKKSKLQFTHKMLDQEPLNTTGGQVRITDSTNFPLSKTVAAAHLTIQPGALREMHWHPNADEWSFFIKGRARVTIFAAEGTARTFDYQAGDVGIVPRNMGHFIENLSDDEEIEVLEIFRADKFQDFSLFQWMGETPQRMVKEHLFANDPKSAEKFAQAIKNAEKDPIRDVVDGEDDDEKEEL</sequence>
<dbReference type="InterPro" id="IPR011051">
    <property type="entry name" value="RmlC_Cupin_sf"/>
</dbReference>
<feature type="domain" description="Cupin type-1" evidence="4">
    <location>
        <begin position="286"/>
        <end position="428"/>
    </location>
</feature>
<feature type="region of interest" description="Disordered" evidence="2">
    <location>
        <begin position="26"/>
        <end position="102"/>
    </location>
</feature>
<dbReference type="PANTHER" id="PTHR35848:SF9">
    <property type="entry name" value="SLL1358 PROTEIN"/>
    <property type="match status" value="1"/>
</dbReference>
<dbReference type="CDD" id="cd20304">
    <property type="entry name" value="cupin_OxDC_N"/>
    <property type="match status" value="1"/>
</dbReference>
<proteinExistence type="predicted"/>
<protein>
    <recommendedName>
        <fullName evidence="4">Cupin type-1 domain-containing protein</fullName>
    </recommendedName>
</protein>
<dbReference type="InterPro" id="IPR017774">
    <property type="entry name" value="Bicupin_oxalate_deCO2ase/Oxase"/>
</dbReference>
<dbReference type="Gene3D" id="2.60.120.10">
    <property type="entry name" value="Jelly Rolls"/>
    <property type="match status" value="2"/>
</dbReference>
<dbReference type="NCBIfam" id="TIGR03404">
    <property type="entry name" value="bicupin_oxalic"/>
    <property type="match status" value="1"/>
</dbReference>
<gene>
    <name evidence="5" type="ORF">SLS59_002244</name>
</gene>
<feature type="signal peptide" evidence="3">
    <location>
        <begin position="1"/>
        <end position="17"/>
    </location>
</feature>
<feature type="compositionally biased region" description="Basic and acidic residues" evidence="2">
    <location>
        <begin position="48"/>
        <end position="62"/>
    </location>
</feature>
<evidence type="ECO:0000259" key="4">
    <source>
        <dbReference type="SMART" id="SM00835"/>
    </source>
</evidence>
<feature type="region of interest" description="Disordered" evidence="2">
    <location>
        <begin position="439"/>
        <end position="458"/>
    </location>
</feature>
<keyword evidence="3" id="KW-0732">Signal</keyword>
<feature type="compositionally biased region" description="Acidic residues" evidence="2">
    <location>
        <begin position="448"/>
        <end position="458"/>
    </location>
</feature>
<evidence type="ECO:0000313" key="5">
    <source>
        <dbReference type="EMBL" id="KAL1607281.1"/>
    </source>
</evidence>
<comment type="caution">
    <text evidence="5">The sequence shown here is derived from an EMBL/GenBank/DDBJ whole genome shotgun (WGS) entry which is preliminary data.</text>
</comment>
<dbReference type="EMBL" id="JAKIXB020000006">
    <property type="protein sequence ID" value="KAL1607281.1"/>
    <property type="molecule type" value="Genomic_DNA"/>
</dbReference>
<keyword evidence="1" id="KW-0479">Metal-binding</keyword>
<accession>A0ABR3RS63</accession>
<dbReference type="InterPro" id="IPR051610">
    <property type="entry name" value="GPI/OXD"/>
</dbReference>
<dbReference type="InterPro" id="IPR014710">
    <property type="entry name" value="RmlC-like_jellyroll"/>
</dbReference>
<evidence type="ECO:0000313" key="6">
    <source>
        <dbReference type="Proteomes" id="UP001521222"/>
    </source>
</evidence>
<organism evidence="5 6">
    <name type="scientific">Nothophoma quercina</name>
    <dbReference type="NCBI Taxonomy" id="749835"/>
    <lineage>
        <taxon>Eukaryota</taxon>
        <taxon>Fungi</taxon>
        <taxon>Dikarya</taxon>
        <taxon>Ascomycota</taxon>
        <taxon>Pezizomycotina</taxon>
        <taxon>Dothideomycetes</taxon>
        <taxon>Pleosporomycetidae</taxon>
        <taxon>Pleosporales</taxon>
        <taxon>Pleosporineae</taxon>
        <taxon>Didymellaceae</taxon>
        <taxon>Nothophoma</taxon>
    </lineage>
</organism>
<keyword evidence="6" id="KW-1185">Reference proteome</keyword>